<dbReference type="InterPro" id="IPR036388">
    <property type="entry name" value="WH-like_DNA-bd_sf"/>
</dbReference>
<name>A0ABQ2JCX8_9SPHN</name>
<dbReference type="CDD" id="cd00130">
    <property type="entry name" value="PAS"/>
    <property type="match status" value="1"/>
</dbReference>
<feature type="domain" description="HTH luxR-type" evidence="4">
    <location>
        <begin position="128"/>
        <end position="193"/>
    </location>
</feature>
<dbReference type="SMART" id="SM00421">
    <property type="entry name" value="HTH_LUXR"/>
    <property type="match status" value="1"/>
</dbReference>
<proteinExistence type="predicted"/>
<dbReference type="SUPFAM" id="SSF46894">
    <property type="entry name" value="C-terminal effector domain of the bipartite response regulators"/>
    <property type="match status" value="1"/>
</dbReference>
<organism evidence="7 8">
    <name type="scientific">Novosphingobium indicum</name>
    <dbReference type="NCBI Taxonomy" id="462949"/>
    <lineage>
        <taxon>Bacteria</taxon>
        <taxon>Pseudomonadati</taxon>
        <taxon>Pseudomonadota</taxon>
        <taxon>Alphaproteobacteria</taxon>
        <taxon>Sphingomonadales</taxon>
        <taxon>Sphingomonadaceae</taxon>
        <taxon>Novosphingobium</taxon>
    </lineage>
</organism>
<accession>A0ABQ2JCX8</accession>
<gene>
    <name evidence="7" type="ORF">GCM10011349_05550</name>
</gene>
<evidence type="ECO:0000259" key="5">
    <source>
        <dbReference type="PROSITE" id="PS50112"/>
    </source>
</evidence>
<dbReference type="Proteomes" id="UP000605099">
    <property type="component" value="Unassembled WGS sequence"/>
</dbReference>
<feature type="domain" description="PAS" evidence="5">
    <location>
        <begin position="25"/>
        <end position="74"/>
    </location>
</feature>
<dbReference type="PROSITE" id="PS50112">
    <property type="entry name" value="PAS"/>
    <property type="match status" value="1"/>
</dbReference>
<dbReference type="Pfam" id="PF13426">
    <property type="entry name" value="PAS_9"/>
    <property type="match status" value="1"/>
</dbReference>
<dbReference type="PANTHER" id="PTHR47429:SF2">
    <property type="entry name" value="PROTEIN TWIN LOV 1"/>
    <property type="match status" value="1"/>
</dbReference>
<dbReference type="SMART" id="SM00086">
    <property type="entry name" value="PAC"/>
    <property type="match status" value="1"/>
</dbReference>
<dbReference type="InterPro" id="IPR000700">
    <property type="entry name" value="PAS-assoc_C"/>
</dbReference>
<keyword evidence="1" id="KW-0285">Flavoprotein</keyword>
<dbReference type="NCBIfam" id="TIGR00229">
    <property type="entry name" value="sensory_box"/>
    <property type="match status" value="1"/>
</dbReference>
<dbReference type="PROSITE" id="PS50113">
    <property type="entry name" value="PAC"/>
    <property type="match status" value="1"/>
</dbReference>
<dbReference type="SUPFAM" id="SSF55785">
    <property type="entry name" value="PYP-like sensor domain (PAS domain)"/>
    <property type="match status" value="1"/>
</dbReference>
<dbReference type="Gene3D" id="3.30.450.20">
    <property type="entry name" value="PAS domain"/>
    <property type="match status" value="1"/>
</dbReference>
<sequence>MEMTPEGLIASSNVAAVISDPLQPDNPIVACNDAFVALTGYSRDEVVGRNCRFLRGDLTEPEQTLMLREAVKEVRPVIVELMNYRKDGTPFRNAVMIAPLFDDDGDLRYFLGSQMAIDDQGASRHEIARQQVESLSKRQRQILEALAKGQLNKQIAYELGVTERTVKMHRAALLRALGVRTLAEAIRIAVEAGY</sequence>
<evidence type="ECO:0000259" key="4">
    <source>
        <dbReference type="PROSITE" id="PS50043"/>
    </source>
</evidence>
<evidence type="ECO:0008006" key="9">
    <source>
        <dbReference type="Google" id="ProtNLM"/>
    </source>
</evidence>
<dbReference type="SMART" id="SM00091">
    <property type="entry name" value="PAS"/>
    <property type="match status" value="1"/>
</dbReference>
<dbReference type="PROSITE" id="PS50043">
    <property type="entry name" value="HTH_LUXR_2"/>
    <property type="match status" value="1"/>
</dbReference>
<keyword evidence="8" id="KW-1185">Reference proteome</keyword>
<feature type="domain" description="PAC" evidence="6">
    <location>
        <begin position="75"/>
        <end position="129"/>
    </location>
</feature>
<evidence type="ECO:0000259" key="6">
    <source>
        <dbReference type="PROSITE" id="PS50113"/>
    </source>
</evidence>
<dbReference type="InterPro" id="IPR000792">
    <property type="entry name" value="Tscrpt_reg_LuxR_C"/>
</dbReference>
<dbReference type="PANTHER" id="PTHR47429">
    <property type="entry name" value="PROTEIN TWIN LOV 1"/>
    <property type="match status" value="1"/>
</dbReference>
<dbReference type="Pfam" id="PF00196">
    <property type="entry name" value="GerE"/>
    <property type="match status" value="1"/>
</dbReference>
<evidence type="ECO:0000256" key="1">
    <source>
        <dbReference type="ARBA" id="ARBA00022630"/>
    </source>
</evidence>
<keyword evidence="2" id="KW-0288">FMN</keyword>
<dbReference type="Gene3D" id="1.10.10.10">
    <property type="entry name" value="Winged helix-like DNA-binding domain superfamily/Winged helix DNA-binding domain"/>
    <property type="match status" value="1"/>
</dbReference>
<dbReference type="InterPro" id="IPR035965">
    <property type="entry name" value="PAS-like_dom_sf"/>
</dbReference>
<evidence type="ECO:0000313" key="7">
    <source>
        <dbReference type="EMBL" id="GGN42466.1"/>
    </source>
</evidence>
<keyword evidence="3" id="KW-0157">Chromophore</keyword>
<dbReference type="EMBL" id="BMLK01000002">
    <property type="protein sequence ID" value="GGN42466.1"/>
    <property type="molecule type" value="Genomic_DNA"/>
</dbReference>
<protein>
    <recommendedName>
        <fullName evidence="9">Histidine kinase</fullName>
    </recommendedName>
</protein>
<dbReference type="InterPro" id="IPR000014">
    <property type="entry name" value="PAS"/>
</dbReference>
<evidence type="ECO:0000256" key="3">
    <source>
        <dbReference type="ARBA" id="ARBA00022991"/>
    </source>
</evidence>
<evidence type="ECO:0000256" key="2">
    <source>
        <dbReference type="ARBA" id="ARBA00022643"/>
    </source>
</evidence>
<comment type="caution">
    <text evidence="7">The sequence shown here is derived from an EMBL/GenBank/DDBJ whole genome shotgun (WGS) entry which is preliminary data.</text>
</comment>
<evidence type="ECO:0000313" key="8">
    <source>
        <dbReference type="Proteomes" id="UP000605099"/>
    </source>
</evidence>
<dbReference type="InterPro" id="IPR001610">
    <property type="entry name" value="PAC"/>
</dbReference>
<dbReference type="CDD" id="cd06170">
    <property type="entry name" value="LuxR_C_like"/>
    <property type="match status" value="1"/>
</dbReference>
<dbReference type="PRINTS" id="PR00038">
    <property type="entry name" value="HTHLUXR"/>
</dbReference>
<dbReference type="InterPro" id="IPR016032">
    <property type="entry name" value="Sig_transdc_resp-reg_C-effctor"/>
</dbReference>
<reference evidence="8" key="1">
    <citation type="journal article" date="2019" name="Int. J. Syst. Evol. Microbiol.">
        <title>The Global Catalogue of Microorganisms (GCM) 10K type strain sequencing project: providing services to taxonomists for standard genome sequencing and annotation.</title>
        <authorList>
            <consortium name="The Broad Institute Genomics Platform"/>
            <consortium name="The Broad Institute Genome Sequencing Center for Infectious Disease"/>
            <person name="Wu L."/>
            <person name="Ma J."/>
        </authorList>
    </citation>
    <scope>NUCLEOTIDE SEQUENCE [LARGE SCALE GENOMIC DNA]</scope>
    <source>
        <strain evidence="8">CGMCC 1.6784</strain>
    </source>
</reference>